<reference evidence="4 5" key="1">
    <citation type="journal article" date="2010" name="PLoS ONE">
        <title>The glycobiome of the rumen bacterium Butyrivibrio proteoclasticus B316(T) highlights adaptation to a polysaccharide-rich environment.</title>
        <authorList>
            <person name="Kelly W.J."/>
            <person name="Leahy S.C."/>
            <person name="Altermann E."/>
            <person name="Yeoman C.J."/>
            <person name="Dunne J.C."/>
            <person name="Kong Z."/>
            <person name="Pacheco D.M."/>
            <person name="Li D."/>
            <person name="Noel S.J."/>
            <person name="Moon C.D."/>
            <person name="Cookson A.L."/>
            <person name="Attwood G.T."/>
        </authorList>
    </citation>
    <scope>NUCLEOTIDE SEQUENCE [LARGE SCALE GENOMIC DNA]</scope>
    <source>
        <strain evidence="5">ATCC 51982 / DSM 14932 / B316</strain>
    </source>
</reference>
<accession>E0RZ92</accession>
<sequence length="215" mass="24031">MLIGILSDTHGLLRQEVIDAFKGVDLIIHAGDIDNKAVIDRLEEIAPVTVVRGNADKEWAENLPETAIEEFLGNKIYVIHNKGKIHDDLTGISIIIYGHSHKYSLVEKDGQVWFNPGCCGKRKPEQEVSFALLEISGSGQFEFRKRVIDNSGQDSRLPKDIDRIISKAMDMTDKGKTHKEIAKKLKISEELAESICRMYLTHPGVDVAGILQRIS</sequence>
<dbReference type="InterPro" id="IPR029052">
    <property type="entry name" value="Metallo-depent_PP-like"/>
</dbReference>
<feature type="domain" description="Calcineurin-like phosphoesterase" evidence="3">
    <location>
        <begin position="1"/>
        <end position="136"/>
    </location>
</feature>
<comment type="similarity">
    <text evidence="1 2">Belongs to the metallophosphoesterase superfamily. YfcE family.</text>
</comment>
<dbReference type="KEGG" id="bpb:bpr_I2732"/>
<dbReference type="Proteomes" id="UP000001299">
    <property type="component" value="Chromosome 1"/>
</dbReference>
<dbReference type="STRING" id="515622.bpr_I2732"/>
<dbReference type="InterPro" id="IPR000979">
    <property type="entry name" value="Phosphodiesterase_MJ0936/Vps29"/>
</dbReference>
<dbReference type="RefSeq" id="WP_013282117.1">
    <property type="nucleotide sequence ID" value="NC_014387.1"/>
</dbReference>
<dbReference type="SUPFAM" id="SSF56300">
    <property type="entry name" value="Metallo-dependent phosphatases"/>
    <property type="match status" value="1"/>
</dbReference>
<dbReference type="Pfam" id="PF12850">
    <property type="entry name" value="Metallophos_2"/>
    <property type="match status" value="1"/>
</dbReference>
<evidence type="ECO:0000256" key="2">
    <source>
        <dbReference type="RuleBase" id="RU362039"/>
    </source>
</evidence>
<keyword evidence="5" id="KW-1185">Reference proteome</keyword>
<evidence type="ECO:0000313" key="4">
    <source>
        <dbReference type="EMBL" id="ADL35464.1"/>
    </source>
</evidence>
<dbReference type="EC" id="3.1.4.-" evidence="2"/>
<keyword evidence="2" id="KW-0479">Metal-binding</keyword>
<dbReference type="Gene3D" id="3.60.21.10">
    <property type="match status" value="1"/>
</dbReference>
<evidence type="ECO:0000259" key="3">
    <source>
        <dbReference type="Pfam" id="PF12850"/>
    </source>
</evidence>
<organism evidence="4 5">
    <name type="scientific">Butyrivibrio proteoclasticus (strain ATCC 51982 / DSM 14932 / B316)</name>
    <name type="common">Clostridium proteoclasticum</name>
    <dbReference type="NCBI Taxonomy" id="515622"/>
    <lineage>
        <taxon>Bacteria</taxon>
        <taxon>Bacillati</taxon>
        <taxon>Bacillota</taxon>
        <taxon>Clostridia</taxon>
        <taxon>Lachnospirales</taxon>
        <taxon>Lachnospiraceae</taxon>
        <taxon>Butyrivibrio</taxon>
    </lineage>
</organism>
<comment type="cofactor">
    <cofactor evidence="2">
        <name>a divalent metal cation</name>
        <dbReference type="ChEBI" id="CHEBI:60240"/>
    </cofactor>
</comment>
<name>E0RZ92_BUTPB</name>
<dbReference type="InterPro" id="IPR024654">
    <property type="entry name" value="Calcineurin-like_PHP_lpxH"/>
</dbReference>
<evidence type="ECO:0000256" key="1">
    <source>
        <dbReference type="ARBA" id="ARBA00008950"/>
    </source>
</evidence>
<dbReference type="eggNOG" id="COG0622">
    <property type="taxonomic scope" value="Bacteria"/>
</dbReference>
<dbReference type="HOGENOM" id="CLU_063749_3_1_9"/>
<dbReference type="GO" id="GO:0016787">
    <property type="term" value="F:hydrolase activity"/>
    <property type="evidence" value="ECO:0007669"/>
    <property type="project" value="UniProtKB-UniRule"/>
</dbReference>
<dbReference type="PANTHER" id="PTHR11124">
    <property type="entry name" value="VACUOLAR SORTING PROTEIN VPS29"/>
    <property type="match status" value="1"/>
</dbReference>
<protein>
    <recommendedName>
        <fullName evidence="2">Phosphoesterase</fullName>
        <ecNumber evidence="2">3.1.4.-</ecNumber>
    </recommendedName>
</protein>
<evidence type="ECO:0000313" key="5">
    <source>
        <dbReference type="Proteomes" id="UP000001299"/>
    </source>
</evidence>
<proteinExistence type="inferred from homology"/>
<dbReference type="EMBL" id="CP001810">
    <property type="protein sequence ID" value="ADL35464.1"/>
    <property type="molecule type" value="Genomic_DNA"/>
</dbReference>
<dbReference type="GO" id="GO:0046872">
    <property type="term" value="F:metal ion binding"/>
    <property type="evidence" value="ECO:0007669"/>
    <property type="project" value="UniProtKB-KW"/>
</dbReference>
<gene>
    <name evidence="4" type="ordered locus">bpr_I2732</name>
</gene>
<dbReference type="NCBIfam" id="TIGR00040">
    <property type="entry name" value="yfcE"/>
    <property type="match status" value="1"/>
</dbReference>
<dbReference type="AlphaFoldDB" id="E0RZ92"/>